<dbReference type="Gene3D" id="1.10.1740.10">
    <property type="match status" value="1"/>
</dbReference>
<comment type="similarity">
    <text evidence="1">Belongs to the sigma-70 factor family. ECF subfamily.</text>
</comment>
<sequence>MDQATPTIDTVHAAFDALLQRHRGIVLKVANSYAGSREDRDDLAQEIAAQLWRAWPGFDPARSFSTWMYRIALNTGISFLRGERRRARHAVPLDEHLHELADERGAEHGSDDRLHVLWRFMDTLGALDRALLVLYLEERTTREIAEILGLGESNVTTRISRLKQRIRDYATPPSMR</sequence>
<dbReference type="SUPFAM" id="SSF88659">
    <property type="entry name" value="Sigma3 and sigma4 domains of RNA polymerase sigma factors"/>
    <property type="match status" value="1"/>
</dbReference>
<dbReference type="PANTHER" id="PTHR43133">
    <property type="entry name" value="RNA POLYMERASE ECF-TYPE SIGMA FACTO"/>
    <property type="match status" value="1"/>
</dbReference>
<comment type="caution">
    <text evidence="7">The sequence shown here is derived from an EMBL/GenBank/DDBJ whole genome shotgun (WGS) entry which is preliminary data.</text>
</comment>
<dbReference type="InterPro" id="IPR013325">
    <property type="entry name" value="RNA_pol_sigma_r2"/>
</dbReference>
<evidence type="ECO:0000259" key="5">
    <source>
        <dbReference type="Pfam" id="PF04542"/>
    </source>
</evidence>
<reference evidence="7 8" key="1">
    <citation type="submission" date="2023-04" db="EMBL/GenBank/DDBJ databases">
        <title>Luteimonas sp. M1R5S59.</title>
        <authorList>
            <person name="Sun J.-Q."/>
        </authorList>
    </citation>
    <scope>NUCLEOTIDE SEQUENCE [LARGE SCALE GENOMIC DNA]</scope>
    <source>
        <strain evidence="7 8">M1R5S59</strain>
    </source>
</reference>
<keyword evidence="2" id="KW-0805">Transcription regulation</keyword>
<evidence type="ECO:0000313" key="7">
    <source>
        <dbReference type="EMBL" id="MDH5832579.1"/>
    </source>
</evidence>
<dbReference type="EMBL" id="JARXRO010000007">
    <property type="protein sequence ID" value="MDH5832579.1"/>
    <property type="molecule type" value="Genomic_DNA"/>
</dbReference>
<dbReference type="InterPro" id="IPR007627">
    <property type="entry name" value="RNA_pol_sigma70_r2"/>
</dbReference>
<evidence type="ECO:0000256" key="3">
    <source>
        <dbReference type="ARBA" id="ARBA00023082"/>
    </source>
</evidence>
<keyword evidence="8" id="KW-1185">Reference proteome</keyword>
<dbReference type="InterPro" id="IPR039425">
    <property type="entry name" value="RNA_pol_sigma-70-like"/>
</dbReference>
<accession>A0ABT6JPG7</accession>
<dbReference type="PANTHER" id="PTHR43133:SF45">
    <property type="entry name" value="RNA POLYMERASE ECF-TYPE SIGMA FACTOR"/>
    <property type="match status" value="1"/>
</dbReference>
<evidence type="ECO:0000256" key="2">
    <source>
        <dbReference type="ARBA" id="ARBA00023015"/>
    </source>
</evidence>
<dbReference type="NCBIfam" id="TIGR02937">
    <property type="entry name" value="sigma70-ECF"/>
    <property type="match status" value="1"/>
</dbReference>
<gene>
    <name evidence="7" type="ORF">QFW81_01340</name>
</gene>
<dbReference type="InterPro" id="IPR013249">
    <property type="entry name" value="RNA_pol_sigma70_r4_t2"/>
</dbReference>
<dbReference type="InterPro" id="IPR013324">
    <property type="entry name" value="RNA_pol_sigma_r3/r4-like"/>
</dbReference>
<dbReference type="InterPro" id="IPR014284">
    <property type="entry name" value="RNA_pol_sigma-70_dom"/>
</dbReference>
<evidence type="ECO:0000256" key="1">
    <source>
        <dbReference type="ARBA" id="ARBA00010641"/>
    </source>
</evidence>
<keyword evidence="4" id="KW-0804">Transcription</keyword>
<dbReference type="Gene3D" id="1.10.10.10">
    <property type="entry name" value="Winged helix-like DNA-binding domain superfamily/Winged helix DNA-binding domain"/>
    <property type="match status" value="1"/>
</dbReference>
<dbReference type="SUPFAM" id="SSF88946">
    <property type="entry name" value="Sigma2 domain of RNA polymerase sigma factors"/>
    <property type="match status" value="1"/>
</dbReference>
<name>A0ABT6JPG7_9GAMM</name>
<protein>
    <submittedName>
        <fullName evidence="7">Sigma-70 family RNA polymerase sigma factor</fullName>
    </submittedName>
</protein>
<feature type="domain" description="RNA polymerase sigma factor 70 region 4 type 2" evidence="6">
    <location>
        <begin position="117"/>
        <end position="165"/>
    </location>
</feature>
<feature type="domain" description="RNA polymerase sigma-70 region 2" evidence="5">
    <location>
        <begin position="18"/>
        <end position="86"/>
    </location>
</feature>
<keyword evidence="3" id="KW-0731">Sigma factor</keyword>
<evidence type="ECO:0000259" key="6">
    <source>
        <dbReference type="Pfam" id="PF08281"/>
    </source>
</evidence>
<organism evidence="7 8">
    <name type="scientific">Luteimonas kalidii</name>
    <dbReference type="NCBI Taxonomy" id="3042025"/>
    <lineage>
        <taxon>Bacteria</taxon>
        <taxon>Pseudomonadati</taxon>
        <taxon>Pseudomonadota</taxon>
        <taxon>Gammaproteobacteria</taxon>
        <taxon>Lysobacterales</taxon>
        <taxon>Lysobacteraceae</taxon>
        <taxon>Luteimonas</taxon>
    </lineage>
</organism>
<proteinExistence type="inferred from homology"/>
<evidence type="ECO:0000256" key="4">
    <source>
        <dbReference type="ARBA" id="ARBA00023163"/>
    </source>
</evidence>
<evidence type="ECO:0000313" key="8">
    <source>
        <dbReference type="Proteomes" id="UP001156873"/>
    </source>
</evidence>
<dbReference type="Pfam" id="PF04542">
    <property type="entry name" value="Sigma70_r2"/>
    <property type="match status" value="1"/>
</dbReference>
<dbReference type="Proteomes" id="UP001156873">
    <property type="component" value="Unassembled WGS sequence"/>
</dbReference>
<dbReference type="Pfam" id="PF08281">
    <property type="entry name" value="Sigma70_r4_2"/>
    <property type="match status" value="1"/>
</dbReference>
<dbReference type="InterPro" id="IPR036388">
    <property type="entry name" value="WH-like_DNA-bd_sf"/>
</dbReference>
<dbReference type="RefSeq" id="WP_280576808.1">
    <property type="nucleotide sequence ID" value="NZ_JARXRO010000007.1"/>
</dbReference>